<dbReference type="InterPro" id="IPR051454">
    <property type="entry name" value="RNA/ubiquinone_mod_enzymes"/>
</dbReference>
<dbReference type="InterPro" id="IPR001539">
    <property type="entry name" value="Peptidase_U32"/>
</dbReference>
<evidence type="ECO:0008006" key="4">
    <source>
        <dbReference type="Google" id="ProtNLM"/>
    </source>
</evidence>
<name>A0A9W6QIK1_9PSEU</name>
<comment type="caution">
    <text evidence="2">The sequence shown here is derived from an EMBL/GenBank/DDBJ whole genome shotgun (WGS) entry which is preliminary data.</text>
</comment>
<dbReference type="Pfam" id="PF01136">
    <property type="entry name" value="Peptidase_U32"/>
    <property type="match status" value="1"/>
</dbReference>
<keyword evidence="3" id="KW-1185">Reference proteome</keyword>
<dbReference type="AlphaFoldDB" id="A0A9W6QIK1"/>
<evidence type="ECO:0000313" key="3">
    <source>
        <dbReference type="Proteomes" id="UP001165042"/>
    </source>
</evidence>
<evidence type="ECO:0000313" key="2">
    <source>
        <dbReference type="EMBL" id="GLW90132.1"/>
    </source>
</evidence>
<reference evidence="2" key="1">
    <citation type="submission" date="2023-02" db="EMBL/GenBank/DDBJ databases">
        <title>Actinokineospora globicatena NBRC 15670.</title>
        <authorList>
            <person name="Ichikawa N."/>
            <person name="Sato H."/>
            <person name="Tonouchi N."/>
        </authorList>
    </citation>
    <scope>NUCLEOTIDE SEQUENCE</scope>
    <source>
        <strain evidence="2">NBRC 15670</strain>
    </source>
</reference>
<protein>
    <recommendedName>
        <fullName evidence="4">Protease</fullName>
    </recommendedName>
</protein>
<dbReference type="PANTHER" id="PTHR30217">
    <property type="entry name" value="PEPTIDASE U32 FAMILY"/>
    <property type="match status" value="1"/>
</dbReference>
<organism evidence="2 3">
    <name type="scientific">Actinokineospora globicatena</name>
    <dbReference type="NCBI Taxonomy" id="103729"/>
    <lineage>
        <taxon>Bacteria</taxon>
        <taxon>Bacillati</taxon>
        <taxon>Actinomycetota</taxon>
        <taxon>Actinomycetes</taxon>
        <taxon>Pseudonocardiales</taxon>
        <taxon>Pseudonocardiaceae</taxon>
        <taxon>Actinokineospora</taxon>
    </lineage>
</organism>
<dbReference type="PANTHER" id="PTHR30217:SF3">
    <property type="entry name" value="UBIQUINONE BIOSYNTHESIS PROTEIN UBIU"/>
    <property type="match status" value="1"/>
</dbReference>
<feature type="region of interest" description="Disordered" evidence="1">
    <location>
        <begin position="1"/>
        <end position="25"/>
    </location>
</feature>
<dbReference type="RefSeq" id="WP_285607887.1">
    <property type="nucleotide sequence ID" value="NZ_BSSD01000001.1"/>
</dbReference>
<dbReference type="EMBL" id="BSSD01000001">
    <property type="protein sequence ID" value="GLW90132.1"/>
    <property type="molecule type" value="Genomic_DNA"/>
</dbReference>
<gene>
    <name evidence="2" type="ORF">Aglo03_09480</name>
</gene>
<dbReference type="Proteomes" id="UP001165042">
    <property type="component" value="Unassembled WGS sequence"/>
</dbReference>
<proteinExistence type="predicted"/>
<evidence type="ECO:0000256" key="1">
    <source>
        <dbReference type="SAM" id="MobiDB-lite"/>
    </source>
</evidence>
<accession>A0A9W6QIK1</accession>
<sequence>MRAEPRAGQPCAPPAEPGTRAQHKTGAEHKVALNAPVRSMKMLELQLAAGATEVYLALASGAPVSWDALPANRDGEPTQVASRATLTALVSAAHDAGVLVHFCADAPVVPPDMSDEYRRHVDLGVTAGADTVVVGSLAACAWLAGSVPALVAGDAVGVSSVSLARHLRDQYGVRRVVLPHTLALAEIALFCTEPQLEVETPVQTGAGLDCGRCRLADTAGIGLGCRAGYRDTDGVDLGAFLDGASDCALCDVPALVELGVAALRLPGRESPNVRQNAKVTQMYRRALAGHAARVPITEVIAEIDRVELMWQMGWLPRLCDQQRCRFRDTPQLRAYV</sequence>